<feature type="transmembrane region" description="Helical" evidence="7">
    <location>
        <begin position="246"/>
        <end position="264"/>
    </location>
</feature>
<sequence length="312" mass="31519">MPRPSPAGPRPTALPAVLPVTALLSVTAVWGSTFIILKGALDHVGAADFLAVRFSIAAAVMVGLTGARLRLLGPGQWARGLGLGALYGTAQLLQTVGLRTTDASVSGFITGMYVVLTPLIVLLMGGAPLGRRGLLASGTALAGLACLSLSGTALSPGAMITLAGSMVYALHIVALGRVARGQEAMVLTATQMVGIALVCAAAALPGGIGVPATARVWGPVLYMALASGILTMLLQTWAQARMSPTRAAVIMTCEPVFAALFAVALGDESLSARLLVGGGLILVAMLLSELPGARPAPRPGSRGGRSEDARAW</sequence>
<feature type="transmembrane region" description="Helical" evidence="7">
    <location>
        <begin position="186"/>
        <end position="204"/>
    </location>
</feature>
<feature type="transmembrane region" description="Helical" evidence="7">
    <location>
        <begin position="216"/>
        <end position="234"/>
    </location>
</feature>
<keyword evidence="3" id="KW-1003">Cell membrane</keyword>
<comment type="similarity">
    <text evidence="2">Belongs to the EamA transporter family.</text>
</comment>
<feature type="transmembrane region" description="Helical" evidence="7">
    <location>
        <begin position="270"/>
        <end position="288"/>
    </location>
</feature>
<dbReference type="EMBL" id="RQZC01000019">
    <property type="protein sequence ID" value="RRD27257.1"/>
    <property type="molecule type" value="Genomic_DNA"/>
</dbReference>
<evidence type="ECO:0000256" key="1">
    <source>
        <dbReference type="ARBA" id="ARBA00004651"/>
    </source>
</evidence>
<protein>
    <submittedName>
        <fullName evidence="9">DMT family transporter</fullName>
    </submittedName>
</protein>
<dbReference type="AlphaFoldDB" id="A0A3P1V0M9"/>
<dbReference type="Proteomes" id="UP000271272">
    <property type="component" value="Unassembled WGS sequence"/>
</dbReference>
<dbReference type="Pfam" id="PF00892">
    <property type="entry name" value="EamA"/>
    <property type="match status" value="2"/>
</dbReference>
<feature type="transmembrane region" description="Helical" evidence="7">
    <location>
        <begin position="160"/>
        <end position="179"/>
    </location>
</feature>
<feature type="transmembrane region" description="Helical" evidence="7">
    <location>
        <begin position="12"/>
        <end position="37"/>
    </location>
</feature>
<feature type="transmembrane region" description="Helical" evidence="7">
    <location>
        <begin position="49"/>
        <end position="69"/>
    </location>
</feature>
<dbReference type="InterPro" id="IPR000620">
    <property type="entry name" value="EamA_dom"/>
</dbReference>
<evidence type="ECO:0000256" key="4">
    <source>
        <dbReference type="ARBA" id="ARBA00022692"/>
    </source>
</evidence>
<feature type="domain" description="EamA" evidence="8">
    <location>
        <begin position="22"/>
        <end position="148"/>
    </location>
</feature>
<dbReference type="SUPFAM" id="SSF103481">
    <property type="entry name" value="Multidrug resistance efflux transporter EmrE"/>
    <property type="match status" value="2"/>
</dbReference>
<evidence type="ECO:0000256" key="3">
    <source>
        <dbReference type="ARBA" id="ARBA00022475"/>
    </source>
</evidence>
<keyword evidence="10" id="KW-1185">Reference proteome</keyword>
<dbReference type="RefSeq" id="WP_124934332.1">
    <property type="nucleotide sequence ID" value="NZ_RQZC01000019.1"/>
</dbReference>
<dbReference type="PANTHER" id="PTHR42920">
    <property type="entry name" value="OS03G0707200 PROTEIN-RELATED"/>
    <property type="match status" value="1"/>
</dbReference>
<evidence type="ECO:0000313" key="10">
    <source>
        <dbReference type="Proteomes" id="UP000271272"/>
    </source>
</evidence>
<evidence type="ECO:0000256" key="5">
    <source>
        <dbReference type="ARBA" id="ARBA00022989"/>
    </source>
</evidence>
<evidence type="ECO:0000313" key="9">
    <source>
        <dbReference type="EMBL" id="RRD27257.1"/>
    </source>
</evidence>
<dbReference type="InterPro" id="IPR051258">
    <property type="entry name" value="Diverse_Substrate_Transporter"/>
</dbReference>
<proteinExistence type="inferred from homology"/>
<comment type="subcellular location">
    <subcellularLocation>
        <location evidence="1">Cell membrane</location>
        <topology evidence="1">Multi-pass membrane protein</topology>
    </subcellularLocation>
</comment>
<evidence type="ECO:0000259" key="8">
    <source>
        <dbReference type="Pfam" id="PF00892"/>
    </source>
</evidence>
<name>A0A3P1V0M9_9ACTO</name>
<gene>
    <name evidence="9" type="ORF">EII10_09840</name>
</gene>
<feature type="transmembrane region" description="Helical" evidence="7">
    <location>
        <begin position="134"/>
        <end position="154"/>
    </location>
</feature>
<comment type="caution">
    <text evidence="9">The sequence shown here is derived from an EMBL/GenBank/DDBJ whole genome shotgun (WGS) entry which is preliminary data.</text>
</comment>
<feature type="transmembrane region" description="Helical" evidence="7">
    <location>
        <begin position="105"/>
        <end position="127"/>
    </location>
</feature>
<dbReference type="GO" id="GO:0005886">
    <property type="term" value="C:plasma membrane"/>
    <property type="evidence" value="ECO:0007669"/>
    <property type="project" value="UniProtKB-SubCell"/>
</dbReference>
<keyword evidence="6 7" id="KW-0472">Membrane</keyword>
<keyword evidence="5 7" id="KW-1133">Transmembrane helix</keyword>
<keyword evidence="4 7" id="KW-0812">Transmembrane</keyword>
<dbReference type="OrthoDB" id="3182968at2"/>
<evidence type="ECO:0000256" key="2">
    <source>
        <dbReference type="ARBA" id="ARBA00007362"/>
    </source>
</evidence>
<evidence type="ECO:0000256" key="7">
    <source>
        <dbReference type="SAM" id="Phobius"/>
    </source>
</evidence>
<feature type="domain" description="EamA" evidence="8">
    <location>
        <begin position="157"/>
        <end position="287"/>
    </location>
</feature>
<reference evidence="9 10" key="1">
    <citation type="submission" date="2018-11" db="EMBL/GenBank/DDBJ databases">
        <title>Genomes From Bacteria Associated with the Canine Oral Cavity: a Test Case for Automated Genome-Based Taxonomic Assignment.</title>
        <authorList>
            <person name="Coil D.A."/>
            <person name="Jospin G."/>
            <person name="Darling A.E."/>
            <person name="Wallis C."/>
            <person name="Davis I.J."/>
            <person name="Harris S."/>
            <person name="Eisen J.A."/>
            <person name="Holcombe L.J."/>
            <person name="O'Flynn C."/>
        </authorList>
    </citation>
    <scope>NUCLEOTIDE SEQUENCE [LARGE SCALE GENOMIC DNA]</scope>
    <source>
        <strain evidence="9 10">OH5050</strain>
    </source>
</reference>
<accession>A0A3P1V0M9</accession>
<dbReference type="InterPro" id="IPR037185">
    <property type="entry name" value="EmrE-like"/>
</dbReference>
<evidence type="ECO:0000256" key="6">
    <source>
        <dbReference type="ARBA" id="ARBA00023136"/>
    </source>
</evidence>
<organism evidence="9 10">
    <name type="scientific">Actinomyces bowdenii</name>
    <dbReference type="NCBI Taxonomy" id="131109"/>
    <lineage>
        <taxon>Bacteria</taxon>
        <taxon>Bacillati</taxon>
        <taxon>Actinomycetota</taxon>
        <taxon>Actinomycetes</taxon>
        <taxon>Actinomycetales</taxon>
        <taxon>Actinomycetaceae</taxon>
        <taxon>Actinomyces</taxon>
    </lineage>
</organism>
<dbReference type="PANTHER" id="PTHR42920:SF5">
    <property type="entry name" value="EAMA DOMAIN-CONTAINING PROTEIN"/>
    <property type="match status" value="1"/>
</dbReference>